<reference evidence="6 7" key="1">
    <citation type="submission" date="2019-11" db="EMBL/GenBank/DDBJ databases">
        <title>Draft genome of Amycolatopsis RM579.</title>
        <authorList>
            <person name="Duangmal K."/>
            <person name="Mingma R."/>
        </authorList>
    </citation>
    <scope>NUCLEOTIDE SEQUENCE [LARGE SCALE GENOMIC DNA]</scope>
    <source>
        <strain evidence="6 7">RM579</strain>
    </source>
</reference>
<dbReference type="InterPro" id="IPR046373">
    <property type="entry name" value="Acyl-CoA_Oxase/DH_mid-dom_sf"/>
</dbReference>
<dbReference type="Pfam" id="PF02771">
    <property type="entry name" value="Acyl-CoA_dh_N"/>
    <property type="match status" value="1"/>
</dbReference>
<name>A0A6N7YZ92_9PSEU</name>
<keyword evidence="1" id="KW-0285">Flavoprotein</keyword>
<dbReference type="InterPro" id="IPR009100">
    <property type="entry name" value="AcylCoA_DH/oxidase_NM_dom_sf"/>
</dbReference>
<sequence length="421" mass="44660">MFPLCCGRTINDASKRWCVTGCQYSHPQVSIPWTGWATGRARLTVRLVTTVAAPSLPGIVRELAARAGQHDQDGSFPFEGIELVHSAGLLTSTVHPRYGGQGAGILDTARLLAELGRGDPSVALITAMTLFSHAAQGEQPSWPEEVYRAVLADSARRPVLINALRVEPALGSPSRGGLPETVARRTAGGWSLSGRKIYSTGSAGLEWMVVWARTDEPEPRVGGFLVRAGSPGIEIEPTWDHLGLRASASHDVIFTDVPVEGSLELSTPDSVRPPAALTWQLALPALYLGVARNALDWLVGFLRDRVPSGLGKPLATLPRFETGAGEIAAAIQGAEELLFGLARRLDEGDPGAPARVGVAKVLATRALISAVEQALALAGNPGLTRHSPLQRHYRDILCSRVHTPQDDAVLTALGRTVLGGT</sequence>
<dbReference type="SUPFAM" id="SSF56645">
    <property type="entry name" value="Acyl-CoA dehydrogenase NM domain-like"/>
    <property type="match status" value="1"/>
</dbReference>
<dbReference type="GO" id="GO:0016627">
    <property type="term" value="F:oxidoreductase activity, acting on the CH-CH group of donors"/>
    <property type="evidence" value="ECO:0007669"/>
    <property type="project" value="InterPro"/>
</dbReference>
<dbReference type="InterPro" id="IPR052547">
    <property type="entry name" value="Mito_Isobutyryl-CoADH"/>
</dbReference>
<dbReference type="Pfam" id="PF02770">
    <property type="entry name" value="Acyl-CoA_dh_M"/>
    <property type="match status" value="1"/>
</dbReference>
<dbReference type="InterPro" id="IPR037069">
    <property type="entry name" value="AcylCoA_DH/ox_N_sf"/>
</dbReference>
<dbReference type="SUPFAM" id="SSF47203">
    <property type="entry name" value="Acyl-CoA dehydrogenase C-terminal domain-like"/>
    <property type="match status" value="1"/>
</dbReference>
<evidence type="ECO:0000259" key="3">
    <source>
        <dbReference type="Pfam" id="PF02770"/>
    </source>
</evidence>
<accession>A0A6N7YZ92</accession>
<evidence type="ECO:0000313" key="6">
    <source>
        <dbReference type="EMBL" id="MTD57238.1"/>
    </source>
</evidence>
<keyword evidence="7" id="KW-1185">Reference proteome</keyword>
<dbReference type="Proteomes" id="UP000440096">
    <property type="component" value="Unassembled WGS sequence"/>
</dbReference>
<dbReference type="InterPro" id="IPR013107">
    <property type="entry name" value="Acyl-CoA_DH_C"/>
</dbReference>
<dbReference type="AlphaFoldDB" id="A0A6N7YZ92"/>
<comment type="caution">
    <text evidence="6">The sequence shown here is derived from an EMBL/GenBank/DDBJ whole genome shotgun (WGS) entry which is preliminary data.</text>
</comment>
<proteinExistence type="predicted"/>
<dbReference type="Gene3D" id="1.10.540.10">
    <property type="entry name" value="Acyl-CoA dehydrogenase/oxidase, N-terminal domain"/>
    <property type="match status" value="1"/>
</dbReference>
<dbReference type="PIRSF" id="PIRSF016578">
    <property type="entry name" value="HsaA"/>
    <property type="match status" value="1"/>
</dbReference>
<dbReference type="GO" id="GO:0050660">
    <property type="term" value="F:flavin adenine dinucleotide binding"/>
    <property type="evidence" value="ECO:0007669"/>
    <property type="project" value="InterPro"/>
</dbReference>
<dbReference type="PANTHER" id="PTHR43831:SF1">
    <property type="entry name" value="ISOBUTYRYL-COA DEHYDROGENASE, MITOCHONDRIAL"/>
    <property type="match status" value="1"/>
</dbReference>
<evidence type="ECO:0000256" key="2">
    <source>
        <dbReference type="ARBA" id="ARBA00023002"/>
    </source>
</evidence>
<dbReference type="InterPro" id="IPR036250">
    <property type="entry name" value="AcylCo_DH-like_C"/>
</dbReference>
<dbReference type="EMBL" id="WMBA01000045">
    <property type="protein sequence ID" value="MTD57238.1"/>
    <property type="molecule type" value="Genomic_DNA"/>
</dbReference>
<dbReference type="InterPro" id="IPR013786">
    <property type="entry name" value="AcylCoA_DH/ox_N"/>
</dbReference>
<dbReference type="Gene3D" id="1.20.140.10">
    <property type="entry name" value="Butyryl-CoA Dehydrogenase, subunit A, domain 3"/>
    <property type="match status" value="1"/>
</dbReference>
<evidence type="ECO:0000259" key="5">
    <source>
        <dbReference type="Pfam" id="PF08028"/>
    </source>
</evidence>
<dbReference type="OrthoDB" id="2986495at2"/>
<feature type="domain" description="Acyl-CoA dehydrogenase/oxidase N-terminal" evidence="4">
    <location>
        <begin position="61"/>
        <end position="128"/>
    </location>
</feature>
<evidence type="ECO:0000313" key="7">
    <source>
        <dbReference type="Proteomes" id="UP000440096"/>
    </source>
</evidence>
<organism evidence="6 7">
    <name type="scientific">Amycolatopsis pithecellobii</name>
    <dbReference type="NCBI Taxonomy" id="664692"/>
    <lineage>
        <taxon>Bacteria</taxon>
        <taxon>Bacillati</taxon>
        <taxon>Actinomycetota</taxon>
        <taxon>Actinomycetes</taxon>
        <taxon>Pseudonocardiales</taxon>
        <taxon>Pseudonocardiaceae</taxon>
        <taxon>Amycolatopsis</taxon>
    </lineage>
</organism>
<dbReference type="CDD" id="cd00567">
    <property type="entry name" value="ACAD"/>
    <property type="match status" value="1"/>
</dbReference>
<keyword evidence="2" id="KW-0560">Oxidoreductase</keyword>
<protein>
    <submittedName>
        <fullName evidence="6">Acyl-CoA dehydrogenase</fullName>
    </submittedName>
</protein>
<feature type="domain" description="Acyl-CoA dehydrogenase C-terminal" evidence="5">
    <location>
        <begin position="285"/>
        <end position="403"/>
    </location>
</feature>
<dbReference type="Gene3D" id="2.40.110.10">
    <property type="entry name" value="Butyryl-CoA Dehydrogenase, subunit A, domain 2"/>
    <property type="match status" value="1"/>
</dbReference>
<dbReference type="InterPro" id="IPR006091">
    <property type="entry name" value="Acyl-CoA_Oxase/DH_mid-dom"/>
</dbReference>
<evidence type="ECO:0000256" key="1">
    <source>
        <dbReference type="ARBA" id="ARBA00022630"/>
    </source>
</evidence>
<evidence type="ECO:0000259" key="4">
    <source>
        <dbReference type="Pfam" id="PF02771"/>
    </source>
</evidence>
<dbReference type="PANTHER" id="PTHR43831">
    <property type="entry name" value="ISOBUTYRYL-COA DEHYDROGENASE"/>
    <property type="match status" value="1"/>
</dbReference>
<dbReference type="Pfam" id="PF08028">
    <property type="entry name" value="Acyl-CoA_dh_2"/>
    <property type="match status" value="1"/>
</dbReference>
<gene>
    <name evidence="6" type="ORF">GKO32_25145</name>
</gene>
<feature type="domain" description="Acyl-CoA oxidase/dehydrogenase middle" evidence="3">
    <location>
        <begin position="167"/>
        <end position="257"/>
    </location>
</feature>